<dbReference type="HOGENOM" id="CLU_130257_5_1_10"/>
<dbReference type="EMBL" id="FOHT01000038">
    <property type="protein sequence ID" value="SEU05405.1"/>
    <property type="molecule type" value="Genomic_DNA"/>
</dbReference>
<keyword evidence="3" id="KW-0808">Transferase</keyword>
<dbReference type="Pfam" id="PF18765">
    <property type="entry name" value="Polbeta"/>
    <property type="match status" value="1"/>
</dbReference>
<dbReference type="InterPro" id="IPR043519">
    <property type="entry name" value="NT_sf"/>
</dbReference>
<accession>X5E1J3</accession>
<reference evidence="3 5" key="2">
    <citation type="submission" date="2016-10" db="EMBL/GenBank/DDBJ databases">
        <authorList>
            <person name="de Groot N.N."/>
        </authorList>
    </citation>
    <scope>NUCLEOTIDE SEQUENCE [LARGE SCALE GENOMIC DNA]</scope>
    <source>
        <strain evidence="3 5">DSM 25947</strain>
    </source>
</reference>
<keyword evidence="4" id="KW-1185">Reference proteome</keyword>
<proteinExistence type="predicted"/>
<evidence type="ECO:0000313" key="2">
    <source>
        <dbReference type="EMBL" id="AHW61310.1"/>
    </source>
</evidence>
<evidence type="ECO:0000313" key="3">
    <source>
        <dbReference type="EMBL" id="SEU05405.1"/>
    </source>
</evidence>
<sequence length="102" mass="11795">MPYGLSENILRQLTAVFDKYIQINEVILYGSRAKGNYNEGSDIDLTIVGDQLDFSILQQVNTDIDQLNLPWLFDISDYKTINNKKLIDHINRVGITIYKEEQ</sequence>
<name>X5E1J3_9BACT</name>
<dbReference type="SUPFAM" id="SSF81301">
    <property type="entry name" value="Nucleotidyltransferase"/>
    <property type="match status" value="1"/>
</dbReference>
<dbReference type="Proteomes" id="UP000181981">
    <property type="component" value="Unassembled WGS sequence"/>
</dbReference>
<evidence type="ECO:0000313" key="4">
    <source>
        <dbReference type="Proteomes" id="UP000023772"/>
    </source>
</evidence>
<dbReference type="RefSeq" id="WP_038563045.1">
    <property type="nucleotide sequence ID" value="NZ_FOHT01000038.1"/>
</dbReference>
<gene>
    <name evidence="2" type="ORF">FH5T_21410</name>
    <name evidence="3" type="ORF">SAMN05444285_13817</name>
</gene>
<dbReference type="eggNOG" id="COG1669">
    <property type="taxonomic scope" value="Bacteria"/>
</dbReference>
<organism evidence="3 5">
    <name type="scientific">Draconibacterium orientale</name>
    <dbReference type="NCBI Taxonomy" id="1168034"/>
    <lineage>
        <taxon>Bacteria</taxon>
        <taxon>Pseudomonadati</taxon>
        <taxon>Bacteroidota</taxon>
        <taxon>Bacteroidia</taxon>
        <taxon>Marinilabiliales</taxon>
        <taxon>Prolixibacteraceae</taxon>
        <taxon>Draconibacterium</taxon>
    </lineage>
</organism>
<feature type="domain" description="Polymerase beta nucleotidyltransferase" evidence="1">
    <location>
        <begin position="12"/>
        <end position="101"/>
    </location>
</feature>
<dbReference type="PANTHER" id="PTHR33933:SF1">
    <property type="entry name" value="PROTEIN ADENYLYLTRANSFERASE MNTA-RELATED"/>
    <property type="match status" value="1"/>
</dbReference>
<reference evidence="2 4" key="1">
    <citation type="submission" date="2014-03" db="EMBL/GenBank/DDBJ databases">
        <title>Complete genome sequence of a deeply braunched marine Bacteroidia bacterium Draconibacterium orientale type strain FH5T.</title>
        <authorList>
            <person name="Li X."/>
            <person name="Wang X."/>
            <person name="Xie Z."/>
            <person name="Du Z."/>
            <person name="Chen G."/>
        </authorList>
    </citation>
    <scope>NUCLEOTIDE SEQUENCE [LARGE SCALE GENOMIC DNA]</scope>
    <source>
        <strain evidence="2 4">FH5</strain>
    </source>
</reference>
<dbReference type="GO" id="GO:0016740">
    <property type="term" value="F:transferase activity"/>
    <property type="evidence" value="ECO:0007669"/>
    <property type="project" value="UniProtKB-KW"/>
</dbReference>
<dbReference type="STRING" id="1168034.FH5T_21410"/>
<dbReference type="KEGG" id="dori:FH5T_21410"/>
<dbReference type="OrthoDB" id="9803106at2"/>
<dbReference type="EMBL" id="CP007451">
    <property type="protein sequence ID" value="AHW61310.1"/>
    <property type="molecule type" value="Genomic_DNA"/>
</dbReference>
<evidence type="ECO:0000259" key="1">
    <source>
        <dbReference type="Pfam" id="PF18765"/>
    </source>
</evidence>
<dbReference type="InterPro" id="IPR041633">
    <property type="entry name" value="Polbeta"/>
</dbReference>
<protein>
    <submittedName>
        <fullName evidence="2">DNA polymerase</fullName>
    </submittedName>
    <submittedName>
        <fullName evidence="3">Nucleotidyltransferase domain-containing protein</fullName>
    </submittedName>
</protein>
<dbReference type="PANTHER" id="PTHR33933">
    <property type="entry name" value="NUCLEOTIDYLTRANSFERASE"/>
    <property type="match status" value="1"/>
</dbReference>
<dbReference type="AlphaFoldDB" id="X5E1J3"/>
<dbReference type="Proteomes" id="UP000023772">
    <property type="component" value="Chromosome"/>
</dbReference>
<dbReference type="Gene3D" id="3.30.460.10">
    <property type="entry name" value="Beta Polymerase, domain 2"/>
    <property type="match status" value="1"/>
</dbReference>
<dbReference type="CDD" id="cd05403">
    <property type="entry name" value="NT_KNTase_like"/>
    <property type="match status" value="1"/>
</dbReference>
<dbReference type="InterPro" id="IPR052548">
    <property type="entry name" value="Type_VII_TA_antitoxin"/>
</dbReference>
<evidence type="ECO:0000313" key="5">
    <source>
        <dbReference type="Proteomes" id="UP000181981"/>
    </source>
</evidence>